<dbReference type="InterPro" id="IPR001509">
    <property type="entry name" value="Epimerase_deHydtase"/>
</dbReference>
<accession>A0A7D5M889</accession>
<dbReference type="SUPFAM" id="SSF51735">
    <property type="entry name" value="NAD(P)-binding Rossmann-fold domains"/>
    <property type="match status" value="1"/>
</dbReference>
<dbReference type="KEGG" id="nue:C5F50_00835"/>
<protein>
    <recommendedName>
        <fullName evidence="1">NAD-dependent epimerase/dehydratase domain-containing protein</fullName>
    </recommendedName>
</protein>
<feature type="domain" description="NAD-dependent epimerase/dehydratase" evidence="1">
    <location>
        <begin position="3"/>
        <end position="215"/>
    </location>
</feature>
<dbReference type="GeneID" id="56066561"/>
<dbReference type="EMBL" id="CP026995">
    <property type="protein sequence ID" value="QLH05789.1"/>
    <property type="molecule type" value="Genomic_DNA"/>
</dbReference>
<name>A0A7D5M889_9ARCH</name>
<dbReference type="InterPro" id="IPR036291">
    <property type="entry name" value="NAD(P)-bd_dom_sf"/>
</dbReference>
<evidence type="ECO:0000313" key="2">
    <source>
        <dbReference type="EMBL" id="QLH05789.1"/>
    </source>
</evidence>
<reference evidence="2 3" key="1">
    <citation type="submission" date="2018-02" db="EMBL/GenBank/DDBJ databases">
        <title>Complete genome of Nitrosopumilus ureaphilus PS0.</title>
        <authorList>
            <person name="Qin W."/>
            <person name="Zheng Y."/>
            <person name="Stahl D.A."/>
        </authorList>
    </citation>
    <scope>NUCLEOTIDE SEQUENCE [LARGE SCALE GENOMIC DNA]</scope>
    <source>
        <strain evidence="2 3">PS0</strain>
    </source>
</reference>
<evidence type="ECO:0000313" key="3">
    <source>
        <dbReference type="Proteomes" id="UP000509478"/>
    </source>
</evidence>
<evidence type="ECO:0000259" key="1">
    <source>
        <dbReference type="Pfam" id="PF01370"/>
    </source>
</evidence>
<dbReference type="RefSeq" id="WP_179371853.1">
    <property type="nucleotide sequence ID" value="NZ_CP026995.1"/>
</dbReference>
<dbReference type="InterPro" id="IPR050177">
    <property type="entry name" value="Lipid_A_modif_metabolic_enz"/>
</dbReference>
<dbReference type="PANTHER" id="PTHR43245">
    <property type="entry name" value="BIFUNCTIONAL POLYMYXIN RESISTANCE PROTEIN ARNA"/>
    <property type="match status" value="1"/>
</dbReference>
<dbReference type="PANTHER" id="PTHR43245:SF13">
    <property type="entry name" value="UDP-D-APIOSE_UDP-D-XYLOSE SYNTHASE 2"/>
    <property type="match status" value="1"/>
</dbReference>
<sequence>MKVLITGSESFVGKELISQCNEKNISIIGCDSIDVKNPNYDFLQINICSQNIPLEIFNNVDVVIHLAALSRDLDCKGKAYDCFNTNVMGTLNLVEYIKKTKVKQLIFASSEWVYDKFIDSEEKNEDSEINIANHDSEYALSKLVSESNLRQQHNNGFCNVTILRFGIIYGPRKSNWSAVESILNQVKNQDKVSVGSLKTGRRFVHVSDIVRGITHSFGLEGFNIINLTGNKIDTLKDIIDTSQKVLDKKITVFERNPDQISIRNPSNLKAKKIINWEPKIDLKSGLKSLLPYV</sequence>
<dbReference type="Gene3D" id="3.40.50.720">
    <property type="entry name" value="NAD(P)-binding Rossmann-like Domain"/>
    <property type="match status" value="1"/>
</dbReference>
<dbReference type="CDD" id="cd08946">
    <property type="entry name" value="SDR_e"/>
    <property type="match status" value="1"/>
</dbReference>
<dbReference type="Proteomes" id="UP000509478">
    <property type="component" value="Chromosome"/>
</dbReference>
<organism evidence="2 3">
    <name type="scientific">Nitrosopumilus ureiphilus</name>
    <dbReference type="NCBI Taxonomy" id="1470067"/>
    <lineage>
        <taxon>Archaea</taxon>
        <taxon>Nitrososphaerota</taxon>
        <taxon>Nitrososphaeria</taxon>
        <taxon>Nitrosopumilales</taxon>
        <taxon>Nitrosopumilaceae</taxon>
        <taxon>Nitrosopumilus</taxon>
    </lineage>
</organism>
<dbReference type="OrthoDB" id="358920at2157"/>
<proteinExistence type="predicted"/>
<dbReference type="Pfam" id="PF01370">
    <property type="entry name" value="Epimerase"/>
    <property type="match status" value="1"/>
</dbReference>
<gene>
    <name evidence="2" type="ORF">C5F50_00835</name>
</gene>
<keyword evidence="3" id="KW-1185">Reference proteome</keyword>
<dbReference type="AlphaFoldDB" id="A0A7D5M889"/>